<dbReference type="PROSITE" id="PS50097">
    <property type="entry name" value="BTB"/>
    <property type="match status" value="1"/>
</dbReference>
<dbReference type="InterPro" id="IPR000210">
    <property type="entry name" value="BTB/POZ_dom"/>
</dbReference>
<keyword evidence="1" id="KW-0880">Kelch repeat</keyword>
<dbReference type="AlphaFoldDB" id="A0A1X6NYG3"/>
<dbReference type="SUPFAM" id="SSF54695">
    <property type="entry name" value="POZ domain"/>
    <property type="match status" value="1"/>
</dbReference>
<feature type="domain" description="BTB" evidence="3">
    <location>
        <begin position="45"/>
        <end position="113"/>
    </location>
</feature>
<keyword evidence="2" id="KW-0677">Repeat</keyword>
<sequence>MPARDRKRVKVTILRAASPPPTADKASMTALTSAMEGLMTSAETADCSVVVDGAETRCHKAVLAAASTWFHRALFEVPMREREEGVVTLKGVKLEAWECMHRFIYTRKFSGDEYIAKDVLDAAVLYEVPDLIDATMSTLLDQAATPEWAASTWLFASGQPSSPPHRRLAAAAFACMTRDFPRLPPGAFSWLPEEAQVRLLRSDDLGEPDETAVLGTVLDAICDLVTPASLATLQRLLREVRFACVKRQAVADLFAGVHYELSMPDCPPSLRVELDAALLAAYRATVDPRWRRLAIVARPRADAPAWTLLTAVGTARDAPPGPVQELVVRGSTWRLVADPGTWGGGAAGGRAAAPPSPPPSTACVTWTRTRRPSCTRPRRWR</sequence>
<evidence type="ECO:0000256" key="2">
    <source>
        <dbReference type="ARBA" id="ARBA00022737"/>
    </source>
</evidence>
<evidence type="ECO:0000259" key="3">
    <source>
        <dbReference type="PROSITE" id="PS50097"/>
    </source>
</evidence>
<dbReference type="OrthoDB" id="9997739at2759"/>
<dbReference type="Proteomes" id="UP000218209">
    <property type="component" value="Unassembled WGS sequence"/>
</dbReference>
<protein>
    <recommendedName>
        <fullName evidence="3">BTB domain-containing protein</fullName>
    </recommendedName>
</protein>
<gene>
    <name evidence="4" type="ORF">BU14_0333s0026</name>
</gene>
<organism evidence="4 5">
    <name type="scientific">Porphyra umbilicalis</name>
    <name type="common">Purple laver</name>
    <name type="synonym">Red alga</name>
    <dbReference type="NCBI Taxonomy" id="2786"/>
    <lineage>
        <taxon>Eukaryota</taxon>
        <taxon>Rhodophyta</taxon>
        <taxon>Bangiophyceae</taxon>
        <taxon>Bangiales</taxon>
        <taxon>Bangiaceae</taxon>
        <taxon>Porphyra</taxon>
    </lineage>
</organism>
<dbReference type="CDD" id="cd18186">
    <property type="entry name" value="BTB_POZ_ZBTB_KLHL-like"/>
    <property type="match status" value="1"/>
</dbReference>
<proteinExistence type="predicted"/>
<dbReference type="Pfam" id="PF00651">
    <property type="entry name" value="BTB"/>
    <property type="match status" value="1"/>
</dbReference>
<evidence type="ECO:0000313" key="5">
    <source>
        <dbReference type="Proteomes" id="UP000218209"/>
    </source>
</evidence>
<dbReference type="PANTHER" id="PTHR24412:SF489">
    <property type="entry name" value="RING FINGER DOMAIN AND KELCH REPEAT-CONTAINING PROTEIN DDB_G0271372"/>
    <property type="match status" value="1"/>
</dbReference>
<dbReference type="Gene3D" id="3.30.710.10">
    <property type="entry name" value="Potassium Channel Kv1.1, Chain A"/>
    <property type="match status" value="1"/>
</dbReference>
<dbReference type="PANTHER" id="PTHR24412">
    <property type="entry name" value="KELCH PROTEIN"/>
    <property type="match status" value="1"/>
</dbReference>
<accession>A0A1X6NYG3</accession>
<evidence type="ECO:0000256" key="1">
    <source>
        <dbReference type="ARBA" id="ARBA00022441"/>
    </source>
</evidence>
<keyword evidence="5" id="KW-1185">Reference proteome</keyword>
<dbReference type="InterPro" id="IPR011333">
    <property type="entry name" value="SKP1/BTB/POZ_sf"/>
</dbReference>
<dbReference type="EMBL" id="KV918985">
    <property type="protein sequence ID" value="OSX73638.1"/>
    <property type="molecule type" value="Genomic_DNA"/>
</dbReference>
<reference evidence="4 5" key="1">
    <citation type="submission" date="2017-03" db="EMBL/GenBank/DDBJ databases">
        <title>WGS assembly of Porphyra umbilicalis.</title>
        <authorList>
            <person name="Brawley S.H."/>
            <person name="Blouin N.A."/>
            <person name="Ficko-Blean E."/>
            <person name="Wheeler G.L."/>
            <person name="Lohr M."/>
            <person name="Goodson H.V."/>
            <person name="Jenkins J.W."/>
            <person name="Blaby-Haas C.E."/>
            <person name="Helliwell K.E."/>
            <person name="Chan C."/>
            <person name="Marriage T."/>
            <person name="Bhattacharya D."/>
            <person name="Klein A.S."/>
            <person name="Badis Y."/>
            <person name="Brodie J."/>
            <person name="Cao Y."/>
            <person name="Collen J."/>
            <person name="Dittami S.M."/>
            <person name="Gachon C.M."/>
            <person name="Green B.R."/>
            <person name="Karpowicz S."/>
            <person name="Kim J.W."/>
            <person name="Kudahl U."/>
            <person name="Lin S."/>
            <person name="Michel G."/>
            <person name="Mittag M."/>
            <person name="Olson B.J."/>
            <person name="Pangilinan J."/>
            <person name="Peng Y."/>
            <person name="Qiu H."/>
            <person name="Shu S."/>
            <person name="Singer J.T."/>
            <person name="Smith A.G."/>
            <person name="Sprecher B.N."/>
            <person name="Wagner V."/>
            <person name="Wang W."/>
            <person name="Wang Z.-Y."/>
            <person name="Yan J."/>
            <person name="Yarish C."/>
            <person name="Zoeuner-Riek S."/>
            <person name="Zhuang Y."/>
            <person name="Zou Y."/>
            <person name="Lindquist E.A."/>
            <person name="Grimwood J."/>
            <person name="Barry K."/>
            <person name="Rokhsar D.S."/>
            <person name="Schmutz J."/>
            <person name="Stiller J.W."/>
            <person name="Grossman A.R."/>
            <person name="Prochnik S.E."/>
        </authorList>
    </citation>
    <scope>NUCLEOTIDE SEQUENCE [LARGE SCALE GENOMIC DNA]</scope>
    <source>
        <strain evidence="4">4086291</strain>
    </source>
</reference>
<evidence type="ECO:0000313" key="4">
    <source>
        <dbReference type="EMBL" id="OSX73638.1"/>
    </source>
</evidence>
<dbReference type="SMART" id="SM00225">
    <property type="entry name" value="BTB"/>
    <property type="match status" value="1"/>
</dbReference>
<name>A0A1X6NYG3_PORUM</name>